<accession>A0A928X1G3</accession>
<dbReference type="Pfam" id="PF00072">
    <property type="entry name" value="Response_reg"/>
    <property type="match status" value="1"/>
</dbReference>
<organism evidence="4 5">
    <name type="scientific">Leptolyngbya cf. ectocarpi LEGE 11479</name>
    <dbReference type="NCBI Taxonomy" id="1828722"/>
    <lineage>
        <taxon>Bacteria</taxon>
        <taxon>Bacillati</taxon>
        <taxon>Cyanobacteriota</taxon>
        <taxon>Cyanophyceae</taxon>
        <taxon>Leptolyngbyales</taxon>
        <taxon>Leptolyngbyaceae</taxon>
        <taxon>Leptolyngbya group</taxon>
        <taxon>Leptolyngbya</taxon>
    </lineage>
</organism>
<comment type="caution">
    <text evidence="4">The sequence shown here is derived from an EMBL/GenBank/DDBJ whole genome shotgun (WGS) entry which is preliminary data.</text>
</comment>
<name>A0A928X1G3_LEPEC</name>
<dbReference type="RefSeq" id="WP_193993206.1">
    <property type="nucleotide sequence ID" value="NZ_JADEXP010000083.1"/>
</dbReference>
<evidence type="ECO:0000256" key="1">
    <source>
        <dbReference type="ARBA" id="ARBA00022553"/>
    </source>
</evidence>
<evidence type="ECO:0000313" key="5">
    <source>
        <dbReference type="Proteomes" id="UP000615026"/>
    </source>
</evidence>
<feature type="modified residue" description="4-aspartylphosphate" evidence="2">
    <location>
        <position position="54"/>
    </location>
</feature>
<dbReference type="AlphaFoldDB" id="A0A928X1G3"/>
<dbReference type="Gene3D" id="3.40.50.2300">
    <property type="match status" value="1"/>
</dbReference>
<dbReference type="SUPFAM" id="SSF52172">
    <property type="entry name" value="CheY-like"/>
    <property type="match status" value="1"/>
</dbReference>
<sequence length="125" mass="13611">MARRILVIDDEVAIHIIVEASLKATAGWNTLIANSAATGLTIAEVDQPDAILLDVMMPELDGPATFRKLQAHPSTKNIPVIFLTAKARNGEKRLFESLGAAGIITKPFEPEHIADQIKTLLQWSD</sequence>
<evidence type="ECO:0000259" key="3">
    <source>
        <dbReference type="PROSITE" id="PS50110"/>
    </source>
</evidence>
<dbReference type="EMBL" id="JADEXP010000083">
    <property type="protein sequence ID" value="MBE9067239.1"/>
    <property type="molecule type" value="Genomic_DNA"/>
</dbReference>
<dbReference type="PANTHER" id="PTHR44591">
    <property type="entry name" value="STRESS RESPONSE REGULATOR PROTEIN 1"/>
    <property type="match status" value="1"/>
</dbReference>
<dbReference type="Proteomes" id="UP000615026">
    <property type="component" value="Unassembled WGS sequence"/>
</dbReference>
<dbReference type="InterPro" id="IPR001789">
    <property type="entry name" value="Sig_transdc_resp-reg_receiver"/>
</dbReference>
<feature type="domain" description="Response regulatory" evidence="3">
    <location>
        <begin position="4"/>
        <end position="121"/>
    </location>
</feature>
<evidence type="ECO:0000313" key="4">
    <source>
        <dbReference type="EMBL" id="MBE9067239.1"/>
    </source>
</evidence>
<reference evidence="4" key="1">
    <citation type="submission" date="2020-10" db="EMBL/GenBank/DDBJ databases">
        <authorList>
            <person name="Castelo-Branco R."/>
            <person name="Eusebio N."/>
            <person name="Adriana R."/>
            <person name="Vieira A."/>
            <person name="Brugerolle De Fraissinette N."/>
            <person name="Rezende De Castro R."/>
            <person name="Schneider M.P."/>
            <person name="Vasconcelos V."/>
            <person name="Leao P.N."/>
        </authorList>
    </citation>
    <scope>NUCLEOTIDE SEQUENCE</scope>
    <source>
        <strain evidence="4">LEGE 11479</strain>
    </source>
</reference>
<dbReference type="InterPro" id="IPR050595">
    <property type="entry name" value="Bact_response_regulator"/>
</dbReference>
<dbReference type="CDD" id="cd17552">
    <property type="entry name" value="REC_RR468-like"/>
    <property type="match status" value="1"/>
</dbReference>
<proteinExistence type="predicted"/>
<protein>
    <submittedName>
        <fullName evidence="4">Response regulator</fullName>
    </submittedName>
</protein>
<dbReference type="SMART" id="SM00448">
    <property type="entry name" value="REC"/>
    <property type="match status" value="1"/>
</dbReference>
<dbReference type="InterPro" id="IPR011006">
    <property type="entry name" value="CheY-like_superfamily"/>
</dbReference>
<dbReference type="GO" id="GO:0000160">
    <property type="term" value="P:phosphorelay signal transduction system"/>
    <property type="evidence" value="ECO:0007669"/>
    <property type="project" value="InterPro"/>
</dbReference>
<keyword evidence="1 2" id="KW-0597">Phosphoprotein</keyword>
<dbReference type="PANTHER" id="PTHR44591:SF22">
    <property type="entry name" value="CHEY SUBFAMILY"/>
    <property type="match status" value="1"/>
</dbReference>
<keyword evidence="5" id="KW-1185">Reference proteome</keyword>
<dbReference type="PROSITE" id="PS50110">
    <property type="entry name" value="RESPONSE_REGULATORY"/>
    <property type="match status" value="1"/>
</dbReference>
<evidence type="ECO:0000256" key="2">
    <source>
        <dbReference type="PROSITE-ProRule" id="PRU00169"/>
    </source>
</evidence>
<gene>
    <name evidence="4" type="ORF">IQ260_11280</name>
</gene>